<dbReference type="PANTHER" id="PTHR30329:SF21">
    <property type="entry name" value="LIPOPROTEIN YIAD-RELATED"/>
    <property type="match status" value="1"/>
</dbReference>
<proteinExistence type="predicted"/>
<dbReference type="PANTHER" id="PTHR30329">
    <property type="entry name" value="STATOR ELEMENT OF FLAGELLAR MOTOR COMPLEX"/>
    <property type="match status" value="1"/>
</dbReference>
<organism evidence="7 8">
    <name type="scientific">Chondromyces apiculatus DSM 436</name>
    <dbReference type="NCBI Taxonomy" id="1192034"/>
    <lineage>
        <taxon>Bacteria</taxon>
        <taxon>Pseudomonadati</taxon>
        <taxon>Myxococcota</taxon>
        <taxon>Polyangia</taxon>
        <taxon>Polyangiales</taxon>
        <taxon>Polyangiaceae</taxon>
        <taxon>Chondromyces</taxon>
    </lineage>
</organism>
<dbReference type="GO" id="GO:0009279">
    <property type="term" value="C:cell outer membrane"/>
    <property type="evidence" value="ECO:0007669"/>
    <property type="project" value="UniProtKB-SubCell"/>
</dbReference>
<dbReference type="eggNOG" id="COG2885">
    <property type="taxonomic scope" value="Bacteria"/>
</dbReference>
<evidence type="ECO:0000256" key="3">
    <source>
        <dbReference type="ARBA" id="ARBA00023237"/>
    </source>
</evidence>
<protein>
    <submittedName>
        <fullName evidence="7">Outer membrane protein A</fullName>
    </submittedName>
</protein>
<name>A0A017T6K2_9BACT</name>
<comment type="subcellular location">
    <subcellularLocation>
        <location evidence="1">Cell outer membrane</location>
    </subcellularLocation>
</comment>
<sequence>MKIMSTVGILGAMALFATACSSLEPTQGAANPRMAKPGPDAQYRVDMPKPGPAEDRYIRMTLGQDIANQCEFSEAHFAFDSAEPLPQERRMIVALADCLRRPALEGHQITLVGRADPRGGNDYNQSLGMRRAEQVKAVLVAQGIPAERISTMSSGAAEALGGNDPAYSYGYDRRVDIVLRDTHAPAGKSGPAYRP</sequence>
<dbReference type="InterPro" id="IPR036737">
    <property type="entry name" value="OmpA-like_sf"/>
</dbReference>
<evidence type="ECO:0000256" key="5">
    <source>
        <dbReference type="SAM" id="SignalP"/>
    </source>
</evidence>
<keyword evidence="8" id="KW-1185">Reference proteome</keyword>
<dbReference type="PROSITE" id="PS51257">
    <property type="entry name" value="PROKAR_LIPOPROTEIN"/>
    <property type="match status" value="1"/>
</dbReference>
<comment type="caution">
    <text evidence="7">The sequence shown here is derived from an EMBL/GenBank/DDBJ whole genome shotgun (WGS) entry which is preliminary data.</text>
</comment>
<dbReference type="EMBL" id="ASRX01000037">
    <property type="protein sequence ID" value="EYF04201.1"/>
    <property type="molecule type" value="Genomic_DNA"/>
</dbReference>
<evidence type="ECO:0000313" key="7">
    <source>
        <dbReference type="EMBL" id="EYF04201.1"/>
    </source>
</evidence>
<evidence type="ECO:0000256" key="2">
    <source>
        <dbReference type="ARBA" id="ARBA00023136"/>
    </source>
</evidence>
<evidence type="ECO:0000259" key="6">
    <source>
        <dbReference type="PROSITE" id="PS51123"/>
    </source>
</evidence>
<reference evidence="7 8" key="1">
    <citation type="submission" date="2013-05" db="EMBL/GenBank/DDBJ databases">
        <title>Genome assembly of Chondromyces apiculatus DSM 436.</title>
        <authorList>
            <person name="Sharma G."/>
            <person name="Khatri I."/>
            <person name="Kaur C."/>
            <person name="Mayilraj S."/>
            <person name="Subramanian S."/>
        </authorList>
    </citation>
    <scope>NUCLEOTIDE SEQUENCE [LARGE SCALE GENOMIC DNA]</scope>
    <source>
        <strain evidence="7 8">DSM 436</strain>
    </source>
</reference>
<accession>A0A017T6K2</accession>
<feature type="domain" description="OmpA-like" evidence="6">
    <location>
        <begin position="64"/>
        <end position="183"/>
    </location>
</feature>
<dbReference type="Proteomes" id="UP000019678">
    <property type="component" value="Unassembled WGS sequence"/>
</dbReference>
<dbReference type="InterPro" id="IPR006665">
    <property type="entry name" value="OmpA-like"/>
</dbReference>
<dbReference type="PROSITE" id="PS51123">
    <property type="entry name" value="OMPA_2"/>
    <property type="match status" value="1"/>
</dbReference>
<keyword evidence="3" id="KW-0998">Cell outer membrane</keyword>
<evidence type="ECO:0000256" key="1">
    <source>
        <dbReference type="ARBA" id="ARBA00004442"/>
    </source>
</evidence>
<gene>
    <name evidence="7" type="ORF">CAP_4678</name>
</gene>
<dbReference type="PRINTS" id="PR01021">
    <property type="entry name" value="OMPADOMAIN"/>
</dbReference>
<dbReference type="InterPro" id="IPR050330">
    <property type="entry name" value="Bact_OuterMem_StrucFunc"/>
</dbReference>
<dbReference type="InterPro" id="IPR006664">
    <property type="entry name" value="OMP_bac"/>
</dbReference>
<dbReference type="Gene3D" id="3.30.1330.60">
    <property type="entry name" value="OmpA-like domain"/>
    <property type="match status" value="1"/>
</dbReference>
<feature type="signal peptide" evidence="5">
    <location>
        <begin position="1"/>
        <end position="19"/>
    </location>
</feature>
<keyword evidence="2 4" id="KW-0472">Membrane</keyword>
<dbReference type="SUPFAM" id="SSF103088">
    <property type="entry name" value="OmpA-like"/>
    <property type="match status" value="1"/>
</dbReference>
<evidence type="ECO:0000256" key="4">
    <source>
        <dbReference type="PROSITE-ProRule" id="PRU00473"/>
    </source>
</evidence>
<dbReference type="CDD" id="cd07185">
    <property type="entry name" value="OmpA_C-like"/>
    <property type="match status" value="1"/>
</dbReference>
<feature type="chain" id="PRO_5001499999" evidence="5">
    <location>
        <begin position="20"/>
        <end position="195"/>
    </location>
</feature>
<keyword evidence="5" id="KW-0732">Signal</keyword>
<dbReference type="STRING" id="1192034.CAP_4678"/>
<dbReference type="AlphaFoldDB" id="A0A017T6K2"/>
<evidence type="ECO:0000313" key="8">
    <source>
        <dbReference type="Proteomes" id="UP000019678"/>
    </source>
</evidence>
<dbReference type="Pfam" id="PF00691">
    <property type="entry name" value="OmpA"/>
    <property type="match status" value="1"/>
</dbReference>